<dbReference type="AlphaFoldDB" id="A0ABD2N0S0"/>
<gene>
    <name evidence="1" type="ORF">HHI36_023945</name>
</gene>
<accession>A0ABD2N0S0</accession>
<proteinExistence type="predicted"/>
<keyword evidence="2" id="KW-1185">Reference proteome</keyword>
<protein>
    <submittedName>
        <fullName evidence="1">Uncharacterized protein</fullName>
    </submittedName>
</protein>
<evidence type="ECO:0000313" key="2">
    <source>
        <dbReference type="Proteomes" id="UP001516400"/>
    </source>
</evidence>
<sequence>MPVDFENESIRQVLEKYGKVNEIIREKWSGHEDFFIVESGVRIAKVNSSSVKRVIEKQRTEQQRDRLNNIISEEKVRQTLKEAAKKRPGLDSLPYEFYVLFLQEIRKELNVLNAFFSENVRPPI</sequence>
<organism evidence="1 2">
    <name type="scientific">Cryptolaemus montrouzieri</name>
    <dbReference type="NCBI Taxonomy" id="559131"/>
    <lineage>
        <taxon>Eukaryota</taxon>
        <taxon>Metazoa</taxon>
        <taxon>Ecdysozoa</taxon>
        <taxon>Arthropoda</taxon>
        <taxon>Hexapoda</taxon>
        <taxon>Insecta</taxon>
        <taxon>Pterygota</taxon>
        <taxon>Neoptera</taxon>
        <taxon>Endopterygota</taxon>
        <taxon>Coleoptera</taxon>
        <taxon>Polyphaga</taxon>
        <taxon>Cucujiformia</taxon>
        <taxon>Coccinelloidea</taxon>
        <taxon>Coccinellidae</taxon>
        <taxon>Scymninae</taxon>
        <taxon>Scymnini</taxon>
        <taxon>Cryptolaemus</taxon>
    </lineage>
</organism>
<name>A0ABD2N0S0_9CUCU</name>
<dbReference type="Proteomes" id="UP001516400">
    <property type="component" value="Unassembled WGS sequence"/>
</dbReference>
<comment type="caution">
    <text evidence="1">The sequence shown here is derived from an EMBL/GenBank/DDBJ whole genome shotgun (WGS) entry which is preliminary data.</text>
</comment>
<dbReference type="EMBL" id="JABFTP020000044">
    <property type="protein sequence ID" value="KAL3272301.1"/>
    <property type="molecule type" value="Genomic_DNA"/>
</dbReference>
<reference evidence="1 2" key="1">
    <citation type="journal article" date="2021" name="BMC Biol.">
        <title>Horizontally acquired antibacterial genes associated with adaptive radiation of ladybird beetles.</title>
        <authorList>
            <person name="Li H.S."/>
            <person name="Tang X.F."/>
            <person name="Huang Y.H."/>
            <person name="Xu Z.Y."/>
            <person name="Chen M.L."/>
            <person name="Du X.Y."/>
            <person name="Qiu B.Y."/>
            <person name="Chen P.T."/>
            <person name="Zhang W."/>
            <person name="Slipinski A."/>
            <person name="Escalona H.E."/>
            <person name="Waterhouse R.M."/>
            <person name="Zwick A."/>
            <person name="Pang H."/>
        </authorList>
    </citation>
    <scope>NUCLEOTIDE SEQUENCE [LARGE SCALE GENOMIC DNA]</scope>
    <source>
        <strain evidence="1">SYSU2018</strain>
    </source>
</reference>
<evidence type="ECO:0000313" key="1">
    <source>
        <dbReference type="EMBL" id="KAL3272301.1"/>
    </source>
</evidence>